<protein>
    <recommendedName>
        <fullName evidence="5">Disease resistance N-terminal domain-containing protein</fullName>
    </recommendedName>
</protein>
<dbReference type="SMR" id="A0A2G2ZUB2"/>
<sequence length="210" mass="24880">MAEAFVSFLIERVEGVLKINKGTILLGAKKYVKDLHAELEKMKQLLRDAEEKQKENKRLCDMIENIRKVAFKIDGEVENYYFEVAKSRKIWFKGVVAHYKRVKYGRQKKFQLKMVVYKSHVKWYTRKLELYGVKKIVHEKESGKEVVGLNRWEEISMTVKKMESDFEGFKGMEGDTKNEIEKSKFVSIYVFDEDKVMDKAKVLNQSFERI</sequence>
<evidence type="ECO:0000256" key="2">
    <source>
        <dbReference type="ARBA" id="ARBA00022741"/>
    </source>
</evidence>
<evidence type="ECO:0000259" key="5">
    <source>
        <dbReference type="Pfam" id="PF18052"/>
    </source>
</evidence>
<keyword evidence="7" id="KW-1185">Reference proteome</keyword>
<reference evidence="6 7" key="1">
    <citation type="journal article" date="2014" name="Nat. Genet.">
        <title>Genome sequence of the hot pepper provides insights into the evolution of pungency in Capsicum species.</title>
        <authorList>
            <person name="Kim S."/>
            <person name="Park M."/>
            <person name="Yeom S.I."/>
            <person name="Kim Y.M."/>
            <person name="Lee J.M."/>
            <person name="Lee H.A."/>
            <person name="Seo E."/>
            <person name="Choi J."/>
            <person name="Cheong K."/>
            <person name="Kim K.T."/>
            <person name="Jung K."/>
            <person name="Lee G.W."/>
            <person name="Oh S.K."/>
            <person name="Bae C."/>
            <person name="Kim S.B."/>
            <person name="Lee H.Y."/>
            <person name="Kim S.Y."/>
            <person name="Kim M.S."/>
            <person name="Kang B.C."/>
            <person name="Jo Y.D."/>
            <person name="Yang H.B."/>
            <person name="Jeong H.J."/>
            <person name="Kang W.H."/>
            <person name="Kwon J.K."/>
            <person name="Shin C."/>
            <person name="Lim J.Y."/>
            <person name="Park J.H."/>
            <person name="Huh J.H."/>
            <person name="Kim J.S."/>
            <person name="Kim B.D."/>
            <person name="Cohen O."/>
            <person name="Paran I."/>
            <person name="Suh M.C."/>
            <person name="Lee S.B."/>
            <person name="Kim Y.K."/>
            <person name="Shin Y."/>
            <person name="Noh S.J."/>
            <person name="Park J."/>
            <person name="Seo Y.S."/>
            <person name="Kwon S.Y."/>
            <person name="Kim H.A."/>
            <person name="Park J.M."/>
            <person name="Kim H.J."/>
            <person name="Choi S.B."/>
            <person name="Bosland P.W."/>
            <person name="Reeves G."/>
            <person name="Jo S.H."/>
            <person name="Lee B.W."/>
            <person name="Cho H.T."/>
            <person name="Choi H.S."/>
            <person name="Lee M.S."/>
            <person name="Yu Y."/>
            <person name="Do Choi Y."/>
            <person name="Park B.S."/>
            <person name="van Deynze A."/>
            <person name="Ashrafi H."/>
            <person name="Hill T."/>
            <person name="Kim W.T."/>
            <person name="Pai H.S."/>
            <person name="Ahn H.K."/>
            <person name="Yeam I."/>
            <person name="Giovannoni J.J."/>
            <person name="Rose J.K."/>
            <person name="Sorensen I."/>
            <person name="Lee S.J."/>
            <person name="Kim R.W."/>
            <person name="Choi I.Y."/>
            <person name="Choi B.S."/>
            <person name="Lim J.S."/>
            <person name="Lee Y.H."/>
            <person name="Choi D."/>
        </authorList>
    </citation>
    <scope>NUCLEOTIDE SEQUENCE [LARGE SCALE GENOMIC DNA]</scope>
    <source>
        <strain evidence="7">cv. CM334</strain>
    </source>
</reference>
<evidence type="ECO:0000256" key="4">
    <source>
        <dbReference type="SAM" id="Coils"/>
    </source>
</evidence>
<dbReference type="Pfam" id="PF18052">
    <property type="entry name" value="Rx_N"/>
    <property type="match status" value="1"/>
</dbReference>
<dbReference type="Gramene" id="PHT85552">
    <property type="protein sequence ID" value="PHT85552"/>
    <property type="gene ID" value="T459_07658"/>
</dbReference>
<dbReference type="Proteomes" id="UP000222542">
    <property type="component" value="Unassembled WGS sequence"/>
</dbReference>
<keyword evidence="4" id="KW-0175">Coiled coil</keyword>
<keyword evidence="1" id="KW-0677">Repeat</keyword>
<feature type="domain" description="Disease resistance N-terminal" evidence="5">
    <location>
        <begin position="5"/>
        <end position="95"/>
    </location>
</feature>
<dbReference type="EMBL" id="AYRZ02000003">
    <property type="protein sequence ID" value="PHT85552.1"/>
    <property type="molecule type" value="Genomic_DNA"/>
</dbReference>
<dbReference type="InterPro" id="IPR041118">
    <property type="entry name" value="Rx_N"/>
</dbReference>
<name>A0A2G2ZUB2_CAPAN</name>
<keyword evidence="2" id="KW-0547">Nucleotide-binding</keyword>
<keyword evidence="3" id="KW-0611">Plant defense</keyword>
<dbReference type="GO" id="GO:0006952">
    <property type="term" value="P:defense response"/>
    <property type="evidence" value="ECO:0007669"/>
    <property type="project" value="UniProtKB-KW"/>
</dbReference>
<feature type="coiled-coil region" evidence="4">
    <location>
        <begin position="32"/>
        <end position="69"/>
    </location>
</feature>
<dbReference type="OMA" id="DMIENIR"/>
<dbReference type="GO" id="GO:0000166">
    <property type="term" value="F:nucleotide binding"/>
    <property type="evidence" value="ECO:0007669"/>
    <property type="project" value="UniProtKB-KW"/>
</dbReference>
<reference evidence="6 7" key="2">
    <citation type="journal article" date="2017" name="Genome Biol.">
        <title>New reference genome sequences of hot pepper reveal the massive evolution of plant disease-resistance genes by retroduplication.</title>
        <authorList>
            <person name="Kim S."/>
            <person name="Park J."/>
            <person name="Yeom S.I."/>
            <person name="Kim Y.M."/>
            <person name="Seo E."/>
            <person name="Kim K.T."/>
            <person name="Kim M.S."/>
            <person name="Lee J.M."/>
            <person name="Cheong K."/>
            <person name="Shin H.S."/>
            <person name="Kim S.B."/>
            <person name="Han K."/>
            <person name="Lee J."/>
            <person name="Park M."/>
            <person name="Lee H.A."/>
            <person name="Lee H.Y."/>
            <person name="Lee Y."/>
            <person name="Oh S."/>
            <person name="Lee J.H."/>
            <person name="Choi E."/>
            <person name="Choi E."/>
            <person name="Lee S.E."/>
            <person name="Jeon J."/>
            <person name="Kim H."/>
            <person name="Choi G."/>
            <person name="Song H."/>
            <person name="Lee J."/>
            <person name="Lee S.C."/>
            <person name="Kwon J.K."/>
            <person name="Lee H.Y."/>
            <person name="Koo N."/>
            <person name="Hong Y."/>
            <person name="Kim R.W."/>
            <person name="Kang W.H."/>
            <person name="Huh J.H."/>
            <person name="Kang B.C."/>
            <person name="Yang T.J."/>
            <person name="Lee Y.H."/>
            <person name="Bennetzen J.L."/>
            <person name="Choi D."/>
        </authorList>
    </citation>
    <scope>NUCLEOTIDE SEQUENCE [LARGE SCALE GENOMIC DNA]</scope>
    <source>
        <strain evidence="7">cv. CM334</strain>
    </source>
</reference>
<evidence type="ECO:0000256" key="3">
    <source>
        <dbReference type="ARBA" id="ARBA00022821"/>
    </source>
</evidence>
<gene>
    <name evidence="6" type="ORF">T459_07658</name>
</gene>
<organism evidence="6 7">
    <name type="scientific">Capsicum annuum</name>
    <name type="common">Capsicum pepper</name>
    <dbReference type="NCBI Taxonomy" id="4072"/>
    <lineage>
        <taxon>Eukaryota</taxon>
        <taxon>Viridiplantae</taxon>
        <taxon>Streptophyta</taxon>
        <taxon>Embryophyta</taxon>
        <taxon>Tracheophyta</taxon>
        <taxon>Spermatophyta</taxon>
        <taxon>Magnoliopsida</taxon>
        <taxon>eudicotyledons</taxon>
        <taxon>Gunneridae</taxon>
        <taxon>Pentapetalae</taxon>
        <taxon>asterids</taxon>
        <taxon>lamiids</taxon>
        <taxon>Solanales</taxon>
        <taxon>Solanaceae</taxon>
        <taxon>Solanoideae</taxon>
        <taxon>Capsiceae</taxon>
        <taxon>Capsicum</taxon>
    </lineage>
</organism>
<evidence type="ECO:0000256" key="1">
    <source>
        <dbReference type="ARBA" id="ARBA00022737"/>
    </source>
</evidence>
<evidence type="ECO:0000313" key="7">
    <source>
        <dbReference type="Proteomes" id="UP000222542"/>
    </source>
</evidence>
<dbReference type="AlphaFoldDB" id="A0A2G2ZUB2"/>
<evidence type="ECO:0000313" key="6">
    <source>
        <dbReference type="EMBL" id="PHT85552.1"/>
    </source>
</evidence>
<accession>A0A2G2ZUB2</accession>
<proteinExistence type="predicted"/>
<dbReference type="Gene3D" id="1.20.5.4130">
    <property type="match status" value="1"/>
</dbReference>
<comment type="caution">
    <text evidence="6">The sequence shown here is derived from an EMBL/GenBank/DDBJ whole genome shotgun (WGS) entry which is preliminary data.</text>
</comment>